<evidence type="ECO:0000256" key="1">
    <source>
        <dbReference type="ARBA" id="ARBA00008668"/>
    </source>
</evidence>
<dbReference type="InterPro" id="IPR017186">
    <property type="entry name" value="Lipase_autotranspt_EstA"/>
</dbReference>
<evidence type="ECO:0000256" key="2">
    <source>
        <dbReference type="ARBA" id="ARBA00022729"/>
    </source>
</evidence>
<dbReference type="Pfam" id="PF03797">
    <property type="entry name" value="Autotransporter"/>
    <property type="match status" value="1"/>
</dbReference>
<sequence>MTHRRFLLPLLALLALGFAGSANAARFNQYVGFGDSTLDSGYFRYNTTGIPTFDRLVADAVSRGASGGFVGPGVANATILAGKLGLNGAAVGAGGTNYANGGAFSATLRVSDATAPISGVTAPTNVSSNQQIQNYLASVGGAANPNAIYVLKTSDNDLQFLRAMTPAWVAANPNFLPNLATLEAANVASLQAAGARAIVVPNSYNYAVFAGLGGQLAPQNADLYATSLSYGQMRWASLSAVGVRFIPADIDSLMRFVVQHPALFGFTPSSVLSANTLSPDLSPLLVSWAEVTPAQMQTNLFIGANGVHFTTAGQQIEADYEYNLLIAPTQMSLLAEAPVQGGLARAATIQGQIDLSMQHRGPHGVNVWASGGVNSLGLRNTPGVPDSSGAPFSGSAGADYRLDCGLLLGAAFSAGTQTQDFSDDGGRFDQNDQTFSLYTAYKAGPVWGNAVASYGLIQNRTTRTVPLGRFTDQNTADTGGRSLGLALRLGGDLKLGPVSTGPVAGLVLQQVRIDGFTESGTSGVTALAFGQQTRDSLVSQLGWRVLADLGRWQPFAEVKWNHEFAGQGRMVKAAITTAPAAPYSLAAAPVAEDWGTASLGVSFKLSERVTLRGSGTAQFSNPQATGCGGELGVNINF</sequence>
<dbReference type="Proteomes" id="UP000494245">
    <property type="component" value="Unassembled WGS sequence"/>
</dbReference>
<evidence type="ECO:0000313" key="7">
    <source>
        <dbReference type="Proteomes" id="UP000494245"/>
    </source>
</evidence>
<name>A0A6V8LQC5_9BACT</name>
<feature type="domain" description="Autotransporter" evidence="5">
    <location>
        <begin position="360"/>
        <end position="637"/>
    </location>
</feature>
<dbReference type="AlphaFoldDB" id="A0A6V8LQC5"/>
<organism evidence="6 7">
    <name type="scientific">Fundidesulfovibrio magnetotacticus</name>
    <dbReference type="NCBI Taxonomy" id="2730080"/>
    <lineage>
        <taxon>Bacteria</taxon>
        <taxon>Pseudomonadati</taxon>
        <taxon>Thermodesulfobacteriota</taxon>
        <taxon>Desulfovibrionia</taxon>
        <taxon>Desulfovibrionales</taxon>
        <taxon>Desulfovibrionaceae</taxon>
        <taxon>Fundidesulfovibrio</taxon>
    </lineage>
</organism>
<evidence type="ECO:0000259" key="5">
    <source>
        <dbReference type="PROSITE" id="PS51208"/>
    </source>
</evidence>
<feature type="active site" evidence="3">
    <location>
        <position position="308"/>
    </location>
</feature>
<comment type="caution">
    <text evidence="6">The sequence shown here is derived from an EMBL/GenBank/DDBJ whole genome shotgun (WGS) entry which is preliminary data.</text>
</comment>
<dbReference type="Gene3D" id="3.40.50.1110">
    <property type="entry name" value="SGNH hydrolase"/>
    <property type="match status" value="1"/>
</dbReference>
<feature type="chain" id="PRO_5028978529" evidence="4">
    <location>
        <begin position="25"/>
        <end position="637"/>
    </location>
</feature>
<dbReference type="InterPro" id="IPR036514">
    <property type="entry name" value="SGNH_hydro_sf"/>
</dbReference>
<keyword evidence="7" id="KW-1185">Reference proteome</keyword>
<evidence type="ECO:0000313" key="6">
    <source>
        <dbReference type="EMBL" id="GFK94723.1"/>
    </source>
</evidence>
<reference evidence="6 7" key="1">
    <citation type="submission" date="2020-04" db="EMBL/GenBank/DDBJ databases">
        <authorList>
            <consortium name="Desulfovibrio sp. FSS-1 genome sequencing consortium"/>
            <person name="Shimoshige H."/>
            <person name="Kobayashi H."/>
            <person name="Maekawa T."/>
        </authorList>
    </citation>
    <scope>NUCLEOTIDE SEQUENCE [LARGE SCALE GENOMIC DNA]</scope>
    <source>
        <strain evidence="6 7">SIID29052-01</strain>
    </source>
</reference>
<proteinExistence type="inferred from homology"/>
<feature type="active site" description="Nucleophile" evidence="3">
    <location>
        <position position="36"/>
    </location>
</feature>
<feature type="active site" evidence="3">
    <location>
        <position position="305"/>
    </location>
</feature>
<feature type="signal peptide" evidence="4">
    <location>
        <begin position="1"/>
        <end position="24"/>
    </location>
</feature>
<dbReference type="SMART" id="SM00869">
    <property type="entry name" value="Autotransporter"/>
    <property type="match status" value="1"/>
</dbReference>
<dbReference type="GO" id="GO:0106435">
    <property type="term" value="F:carboxylesterase activity"/>
    <property type="evidence" value="ECO:0007669"/>
    <property type="project" value="UniProtKB-EC"/>
</dbReference>
<dbReference type="PROSITE" id="PS51208">
    <property type="entry name" value="AUTOTRANSPORTER"/>
    <property type="match status" value="1"/>
</dbReference>
<dbReference type="InterPro" id="IPR005546">
    <property type="entry name" value="Autotransporte_beta"/>
</dbReference>
<dbReference type="InterPro" id="IPR006315">
    <property type="entry name" value="OM_autotransptr_brl_dom"/>
</dbReference>
<reference evidence="6 7" key="2">
    <citation type="submission" date="2020-05" db="EMBL/GenBank/DDBJ databases">
        <title>Draft genome sequence of Desulfovibrio sp. strainFSS-1.</title>
        <authorList>
            <person name="Shimoshige H."/>
            <person name="Kobayashi H."/>
            <person name="Maekawa T."/>
        </authorList>
    </citation>
    <scope>NUCLEOTIDE SEQUENCE [LARGE SCALE GENOMIC DNA]</scope>
    <source>
        <strain evidence="6 7">SIID29052-01</strain>
    </source>
</reference>
<evidence type="ECO:0000256" key="4">
    <source>
        <dbReference type="SAM" id="SignalP"/>
    </source>
</evidence>
<dbReference type="EC" id="3.1.1.1" evidence="6"/>
<keyword evidence="2 4" id="KW-0732">Signal</keyword>
<accession>A0A6V8LQC5</accession>
<dbReference type="GO" id="GO:0019867">
    <property type="term" value="C:outer membrane"/>
    <property type="evidence" value="ECO:0007669"/>
    <property type="project" value="InterPro"/>
</dbReference>
<dbReference type="SUPFAM" id="SSF103515">
    <property type="entry name" value="Autotransporter"/>
    <property type="match status" value="1"/>
</dbReference>
<dbReference type="Gene3D" id="2.40.128.130">
    <property type="entry name" value="Autotransporter beta-domain"/>
    <property type="match status" value="1"/>
</dbReference>
<evidence type="ECO:0000256" key="3">
    <source>
        <dbReference type="PIRSR" id="PIRSR037375-1"/>
    </source>
</evidence>
<gene>
    <name evidence="6" type="primary">estP</name>
    <name evidence="6" type="ORF">NNJEOMEG_02570</name>
</gene>
<dbReference type="NCBIfam" id="TIGR01414">
    <property type="entry name" value="autotrans_barl"/>
    <property type="match status" value="1"/>
</dbReference>
<dbReference type="PIRSF" id="PIRSF037375">
    <property type="entry name" value="Autotrns_EstA"/>
    <property type="match status" value="1"/>
</dbReference>
<protein>
    <submittedName>
        <fullName evidence="6">Esterase EstP</fullName>
        <ecNumber evidence="6">3.1.1.1</ecNumber>
    </submittedName>
</protein>
<dbReference type="EMBL" id="BLTE01000011">
    <property type="protein sequence ID" value="GFK94723.1"/>
    <property type="molecule type" value="Genomic_DNA"/>
</dbReference>
<comment type="similarity">
    <text evidence="1">Belongs to the 'GDSL' lipolytic enzyme family.</text>
</comment>
<keyword evidence="6" id="KW-0378">Hydrolase</keyword>
<dbReference type="RefSeq" id="WP_173085063.1">
    <property type="nucleotide sequence ID" value="NZ_BLTE01000011.1"/>
</dbReference>
<dbReference type="InterPro" id="IPR036709">
    <property type="entry name" value="Autotransporte_beta_dom_sf"/>
</dbReference>